<proteinExistence type="predicted"/>
<feature type="compositionally biased region" description="Acidic residues" evidence="1">
    <location>
        <begin position="437"/>
        <end position="451"/>
    </location>
</feature>
<organism evidence="3">
    <name type="scientific">Chromera velia CCMP2878</name>
    <dbReference type="NCBI Taxonomy" id="1169474"/>
    <lineage>
        <taxon>Eukaryota</taxon>
        <taxon>Sar</taxon>
        <taxon>Alveolata</taxon>
        <taxon>Colpodellida</taxon>
        <taxon>Chromeraceae</taxon>
        <taxon>Chromera</taxon>
    </lineage>
</organism>
<feature type="compositionally biased region" description="Acidic residues" evidence="1">
    <location>
        <begin position="475"/>
        <end position="484"/>
    </location>
</feature>
<dbReference type="SUPFAM" id="SSF101690">
    <property type="entry name" value="PAZ domain"/>
    <property type="match status" value="1"/>
</dbReference>
<feature type="region of interest" description="Disordered" evidence="1">
    <location>
        <begin position="555"/>
        <end position="577"/>
    </location>
</feature>
<feature type="compositionally biased region" description="Basic and acidic residues" evidence="1">
    <location>
        <begin position="461"/>
        <end position="474"/>
    </location>
</feature>
<name>A0A0G4HWK0_9ALVE</name>
<dbReference type="CDD" id="cd02846">
    <property type="entry name" value="PAZ_argonaute_like"/>
    <property type="match status" value="1"/>
</dbReference>
<dbReference type="Pfam" id="PF02170">
    <property type="entry name" value="PAZ"/>
    <property type="match status" value="1"/>
</dbReference>
<reference evidence="3" key="1">
    <citation type="submission" date="2014-11" db="EMBL/GenBank/DDBJ databases">
        <authorList>
            <person name="Otto D Thomas"/>
            <person name="Naeem Raeece"/>
        </authorList>
    </citation>
    <scope>NUCLEOTIDE SEQUENCE</scope>
</reference>
<dbReference type="AlphaFoldDB" id="A0A0G4HWK0"/>
<protein>
    <recommendedName>
        <fullName evidence="2">PAZ domain-containing protein</fullName>
    </recommendedName>
</protein>
<dbReference type="Gene3D" id="2.170.260.10">
    <property type="entry name" value="paz domain"/>
    <property type="match status" value="1"/>
</dbReference>
<feature type="region of interest" description="Disordered" evidence="1">
    <location>
        <begin position="1"/>
        <end position="51"/>
    </location>
</feature>
<feature type="region of interest" description="Disordered" evidence="1">
    <location>
        <begin position="418"/>
        <end position="485"/>
    </location>
</feature>
<evidence type="ECO:0000313" key="3">
    <source>
        <dbReference type="EMBL" id="CEM48857.1"/>
    </source>
</evidence>
<dbReference type="VEuPathDB" id="CryptoDB:Cvel_32700"/>
<dbReference type="InterPro" id="IPR003100">
    <property type="entry name" value="PAZ_dom"/>
</dbReference>
<evidence type="ECO:0000256" key="1">
    <source>
        <dbReference type="SAM" id="MobiDB-lite"/>
    </source>
</evidence>
<dbReference type="GO" id="GO:0003723">
    <property type="term" value="F:RNA binding"/>
    <property type="evidence" value="ECO:0007669"/>
    <property type="project" value="InterPro"/>
</dbReference>
<gene>
    <name evidence="3" type="ORF">Cvel_32700</name>
</gene>
<evidence type="ECO:0000259" key="2">
    <source>
        <dbReference type="PROSITE" id="PS50821"/>
    </source>
</evidence>
<dbReference type="EMBL" id="CDMZ01004168">
    <property type="protein sequence ID" value="CEM48857.1"/>
    <property type="molecule type" value="Genomic_DNA"/>
</dbReference>
<dbReference type="PROSITE" id="PS50821">
    <property type="entry name" value="PAZ"/>
    <property type="match status" value="1"/>
</dbReference>
<sequence length="826" mass="94586">MTPVLQQEGHEVSEGAVTAEATPDDPPALPPVPDEEADRENDLEGPMTETERQHHLKVLRQRHPRKDIQSIMAAALHDGECLDPAGVGPEHAGSLATSDQIWKWTMEDGDLAKPTIPDFARCKVRYEIRNRHGDYVLDVMQPSGVSLTLGSGSKHLAFPGAHFALGTMREGERAWFKIGSTFFVSEGNLQSGIEQNSSVWLYLDVVQWSPPGNVQHFDSFEDCVAEAARWFEDGKVALAANKPGVARSAFNKSVSAWPAKEKWEMWGGEQKGERLEWIFKAKRARLVAECKVAKGIENDPDRESQLWEKATKVCDQLLKDAEVKDLAASDDKVAYWRATCLFYNGKLRDALEVAESECLKDHAAAKELANAVKVRMAENKKKFKWRSFGDRLGKLQEREEEEKELAERRVRLENQKSEKEKTVVQYDQGGEKGESDKEVEEVEEEEEEEGKQEEGPQLVKVSDEEKEKDEKEKEGDENEDDDLFDFLAPPKDFDKEDLKSTLTELGHLVKESVEGKLGWSVGLLIQLMLKRFTHHDAYFRYLLQTVLQGLPARANWGGEKDEKENGGEEENGKGEGKGKEFHFVIDDIEWPDDEHFPAEPVGGQLPMISLREKEGERTAIFHCEEVQLEGYKRPKWAVSNEKRRRQKKKKNDELSRIFRMQLQERFDSYWPEDGEWEDMGPLNAPTDVAVLGRNVAEVIREITTYEGVGCGEVRVQQRVEAILRRNAWIETKHLKSGPRKERIDTNKPADFERGIESTFFMESEQREVSIREYFKKVYKIDLKESELPLLRKTSKFGKVLEFPPEVCWFCSPFQRVNRQQNFSGQW</sequence>
<feature type="compositionally biased region" description="Basic and acidic residues" evidence="1">
    <location>
        <begin position="558"/>
        <end position="577"/>
    </location>
</feature>
<accession>A0A0G4HWK0</accession>
<dbReference type="InterPro" id="IPR036085">
    <property type="entry name" value="PAZ_dom_sf"/>
</dbReference>
<feature type="domain" description="PAZ" evidence="2">
    <location>
        <begin position="697"/>
        <end position="811"/>
    </location>
</feature>
<feature type="compositionally biased region" description="Acidic residues" evidence="1">
    <location>
        <begin position="33"/>
        <end position="43"/>
    </location>
</feature>